<dbReference type="CDD" id="cd00130">
    <property type="entry name" value="PAS"/>
    <property type="match status" value="1"/>
</dbReference>
<feature type="domain" description="GGDEF" evidence="5">
    <location>
        <begin position="311"/>
        <end position="444"/>
    </location>
</feature>
<dbReference type="CDD" id="cd01948">
    <property type="entry name" value="EAL"/>
    <property type="match status" value="1"/>
</dbReference>
<evidence type="ECO:0000259" key="5">
    <source>
        <dbReference type="PROSITE" id="PS50887"/>
    </source>
</evidence>
<dbReference type="InterPro" id="IPR052155">
    <property type="entry name" value="Biofilm_reg_signaling"/>
</dbReference>
<dbReference type="SUPFAM" id="SSF55073">
    <property type="entry name" value="Nucleotide cyclase"/>
    <property type="match status" value="1"/>
</dbReference>
<dbReference type="InterPro" id="IPR035965">
    <property type="entry name" value="PAS-like_dom_sf"/>
</dbReference>
<dbReference type="NCBIfam" id="TIGR00254">
    <property type="entry name" value="GGDEF"/>
    <property type="match status" value="1"/>
</dbReference>
<feature type="domain" description="EAL" evidence="4">
    <location>
        <begin position="453"/>
        <end position="707"/>
    </location>
</feature>
<feature type="domain" description="PAC" evidence="3">
    <location>
        <begin position="104"/>
        <end position="157"/>
    </location>
</feature>
<sequence>MNPRRDPREAIALDQDFAIALVNQLVVPAFVLDADCRVVIWNAACERLTGMRAAEVIGTAEHWRAFYRAPKPCLADLLIQGRLDELRDRYDLAVGEGLDASGAAHVEGWCDMPLLHTERYLGLDAGPIRDAEGRLVAVVETLRDLTERQRAQTALQLNASVFENSQEGIVITDTSSRILDVNAAFTRVTGYPREEVLGRTPALLKSGLQDDQFYQEMWHRLREFGQWSGEIWNRRRSGEVYPEMLRVNAVKDAEGTLTHYVGMFSDITDLKDAQRRLESLANYDALTSLPNRVLLSDRLHQALANAKRRDRLVAICFLDLDDFKLVNDHHGHDAGDRFLVEIAKRLVRTVRGGDTVARLGGDEFVLLITELRNTDELDLVLERTLETIDAPFEIDGIPLDVSASIGVTLYPFDDADPDTLLRHADQAMYQAKQLGRNRYQLFDMEAAANVQHHHQELERMRRALQHGELRLFYQPKVNMRTGKVIGVEALIRWQHPERGILAPAEFLPLVEQSSLIVDIGEWVLHEALAQLAEWSQKGHELNVSVNIATRHFQHIDFVARLQAILAEYPGVAPERLELEILESVALEDVEAMRAVIAACQAMGVRFALDDFGTGYSSLNYLKQLPAETLKVDRSFVRDMLDDQEDLAIIEGVIGLASVFGKEVIAEGVETPEHGVMLMRIGCDHAQGYAIARPMPADSMLDWLKGFEPDPRWLLGRGGQGERFDLPLLLAQYDHVKWVRQVIGALDADVSALPLEDQAEQCRRRFGVWLAGVGRDRYGELPEYAEIERIHARMHEVSTEILRLRVNGQWEAARLQCMELIGMKRQILAKLDCFQRALVDGKRA</sequence>
<reference evidence="6 7" key="1">
    <citation type="submission" date="2019-03" db="EMBL/GenBank/DDBJ databases">
        <title>Genomic Encyclopedia of Type Strains, Phase IV (KMG-IV): sequencing the most valuable type-strain genomes for metagenomic binning, comparative biology and taxonomic classification.</title>
        <authorList>
            <person name="Goeker M."/>
        </authorList>
    </citation>
    <scope>NUCLEOTIDE SEQUENCE [LARGE SCALE GENOMIC DNA]</scope>
    <source>
        <strain evidence="6 7">DSM 203</strain>
    </source>
</reference>
<dbReference type="CDD" id="cd01949">
    <property type="entry name" value="GGDEF"/>
    <property type="match status" value="1"/>
</dbReference>
<dbReference type="RefSeq" id="WP_132229565.1">
    <property type="nucleotide sequence ID" value="NZ_NRRH01000012.1"/>
</dbReference>
<organism evidence="6 7">
    <name type="scientific">Marichromatium gracile</name>
    <name type="common">Chromatium gracile</name>
    <dbReference type="NCBI Taxonomy" id="1048"/>
    <lineage>
        <taxon>Bacteria</taxon>
        <taxon>Pseudomonadati</taxon>
        <taxon>Pseudomonadota</taxon>
        <taxon>Gammaproteobacteria</taxon>
        <taxon>Chromatiales</taxon>
        <taxon>Chromatiaceae</taxon>
        <taxon>Marichromatium</taxon>
    </lineage>
</organism>
<dbReference type="GO" id="GO:0003824">
    <property type="term" value="F:catalytic activity"/>
    <property type="evidence" value="ECO:0007669"/>
    <property type="project" value="UniProtKB-ARBA"/>
</dbReference>
<dbReference type="InterPro" id="IPR000014">
    <property type="entry name" value="PAS"/>
</dbReference>
<name>A0A4R4AAF0_MARGR</name>
<dbReference type="Pfam" id="PF08448">
    <property type="entry name" value="PAS_4"/>
    <property type="match status" value="1"/>
</dbReference>
<dbReference type="InterPro" id="IPR013656">
    <property type="entry name" value="PAS_4"/>
</dbReference>
<evidence type="ECO:0000313" key="6">
    <source>
        <dbReference type="EMBL" id="TCW35923.1"/>
    </source>
</evidence>
<dbReference type="InterPro" id="IPR001633">
    <property type="entry name" value="EAL_dom"/>
</dbReference>
<dbReference type="FunFam" id="3.30.70.270:FF:000001">
    <property type="entry name" value="Diguanylate cyclase domain protein"/>
    <property type="match status" value="1"/>
</dbReference>
<feature type="domain" description="PAS" evidence="2">
    <location>
        <begin position="14"/>
        <end position="97"/>
    </location>
</feature>
<accession>A0A4R4AAF0</accession>
<feature type="domain" description="PAS" evidence="2">
    <location>
        <begin position="154"/>
        <end position="200"/>
    </location>
</feature>
<evidence type="ECO:0000259" key="2">
    <source>
        <dbReference type="PROSITE" id="PS50112"/>
    </source>
</evidence>
<dbReference type="SMART" id="SM00091">
    <property type="entry name" value="PAS"/>
    <property type="match status" value="2"/>
</dbReference>
<dbReference type="InterPro" id="IPR029787">
    <property type="entry name" value="Nucleotide_cyclase"/>
</dbReference>
<comment type="caution">
    <text evidence="6">The sequence shown here is derived from an EMBL/GenBank/DDBJ whole genome shotgun (WGS) entry which is preliminary data.</text>
</comment>
<dbReference type="InterPro" id="IPR000700">
    <property type="entry name" value="PAS-assoc_C"/>
</dbReference>
<evidence type="ECO:0000313" key="7">
    <source>
        <dbReference type="Proteomes" id="UP000295247"/>
    </source>
</evidence>
<dbReference type="Pfam" id="PF00563">
    <property type="entry name" value="EAL"/>
    <property type="match status" value="1"/>
</dbReference>
<dbReference type="EMBL" id="SMDC01000005">
    <property type="protein sequence ID" value="TCW35923.1"/>
    <property type="molecule type" value="Genomic_DNA"/>
</dbReference>
<evidence type="ECO:0000256" key="1">
    <source>
        <dbReference type="ARBA" id="ARBA00001946"/>
    </source>
</evidence>
<dbReference type="SUPFAM" id="SSF55785">
    <property type="entry name" value="PYP-like sensor domain (PAS domain)"/>
    <property type="match status" value="2"/>
</dbReference>
<dbReference type="PANTHER" id="PTHR44757:SF2">
    <property type="entry name" value="BIOFILM ARCHITECTURE MAINTENANCE PROTEIN MBAA"/>
    <property type="match status" value="1"/>
</dbReference>
<dbReference type="InterPro" id="IPR025991">
    <property type="entry name" value="Chemoreceptor_zinc-bind_dom"/>
</dbReference>
<dbReference type="AlphaFoldDB" id="A0A4R4AAF0"/>
<dbReference type="Pfam" id="PF13682">
    <property type="entry name" value="CZB"/>
    <property type="match status" value="1"/>
</dbReference>
<comment type="cofactor">
    <cofactor evidence="1">
        <name>Mg(2+)</name>
        <dbReference type="ChEBI" id="CHEBI:18420"/>
    </cofactor>
</comment>
<evidence type="ECO:0000259" key="4">
    <source>
        <dbReference type="PROSITE" id="PS50883"/>
    </source>
</evidence>
<proteinExistence type="predicted"/>
<dbReference type="Gene3D" id="1.20.120.30">
    <property type="entry name" value="Aspartate receptor, ligand-binding domain"/>
    <property type="match status" value="1"/>
</dbReference>
<dbReference type="SMART" id="SM00267">
    <property type="entry name" value="GGDEF"/>
    <property type="match status" value="1"/>
</dbReference>
<dbReference type="Proteomes" id="UP000295247">
    <property type="component" value="Unassembled WGS sequence"/>
</dbReference>
<dbReference type="PROSITE" id="PS50883">
    <property type="entry name" value="EAL"/>
    <property type="match status" value="1"/>
</dbReference>
<dbReference type="Pfam" id="PF00990">
    <property type="entry name" value="GGDEF"/>
    <property type="match status" value="1"/>
</dbReference>
<gene>
    <name evidence="6" type="ORF">EDC29_10597</name>
</gene>
<dbReference type="Gene3D" id="3.30.450.20">
    <property type="entry name" value="PAS domain"/>
    <property type="match status" value="2"/>
</dbReference>
<protein>
    <submittedName>
        <fullName evidence="6">PAS domain S-box-containing protein/diguanylate cyclase (GGDEF)-like protein</fullName>
    </submittedName>
</protein>
<dbReference type="SMART" id="SM00086">
    <property type="entry name" value="PAC"/>
    <property type="match status" value="1"/>
</dbReference>
<dbReference type="NCBIfam" id="TIGR00229">
    <property type="entry name" value="sensory_box"/>
    <property type="match status" value="1"/>
</dbReference>
<dbReference type="InterPro" id="IPR043128">
    <property type="entry name" value="Rev_trsase/Diguanyl_cyclase"/>
</dbReference>
<dbReference type="Gene3D" id="3.30.70.270">
    <property type="match status" value="1"/>
</dbReference>
<dbReference type="InterPro" id="IPR001610">
    <property type="entry name" value="PAC"/>
</dbReference>
<dbReference type="Pfam" id="PF13426">
    <property type="entry name" value="PAS_9"/>
    <property type="match status" value="1"/>
</dbReference>
<dbReference type="InterPro" id="IPR035919">
    <property type="entry name" value="EAL_sf"/>
</dbReference>
<dbReference type="SUPFAM" id="SSF141868">
    <property type="entry name" value="EAL domain-like"/>
    <property type="match status" value="1"/>
</dbReference>
<dbReference type="SMART" id="SM00052">
    <property type="entry name" value="EAL"/>
    <property type="match status" value="1"/>
</dbReference>
<feature type="domain" description="PAC" evidence="3">
    <location>
        <begin position="227"/>
        <end position="279"/>
    </location>
</feature>
<dbReference type="PANTHER" id="PTHR44757">
    <property type="entry name" value="DIGUANYLATE CYCLASE DGCP"/>
    <property type="match status" value="1"/>
</dbReference>
<dbReference type="InterPro" id="IPR000160">
    <property type="entry name" value="GGDEF_dom"/>
</dbReference>
<dbReference type="Gene3D" id="3.20.20.450">
    <property type="entry name" value="EAL domain"/>
    <property type="match status" value="1"/>
</dbReference>
<evidence type="ECO:0000259" key="3">
    <source>
        <dbReference type="PROSITE" id="PS50113"/>
    </source>
</evidence>
<dbReference type="PROSITE" id="PS50113">
    <property type="entry name" value="PAC"/>
    <property type="match status" value="2"/>
</dbReference>
<dbReference type="PROSITE" id="PS50112">
    <property type="entry name" value="PAS"/>
    <property type="match status" value="2"/>
</dbReference>
<dbReference type="PROSITE" id="PS50887">
    <property type="entry name" value="GGDEF"/>
    <property type="match status" value="1"/>
</dbReference>